<keyword evidence="1" id="KW-0472">Membrane</keyword>
<feature type="transmembrane region" description="Helical" evidence="1">
    <location>
        <begin position="111"/>
        <end position="131"/>
    </location>
</feature>
<sequence>MFTSAFLSATLLPGNSEVVFSGLLLMNTFSGSVEVFKLWLAATLGNTLGGMTSYAVGRLLVVPEWRRLNCRQQRSVRVLYRYGGVSLLLSWLPVFGDLLCVAAGWLRLHWFSALLFIILGKGLRYLLLIGLSQL</sequence>
<reference evidence="2 3" key="1">
    <citation type="submission" date="2014-11" db="EMBL/GenBank/DDBJ databases">
        <title>Draft genome sequence of Chelonobacter oris 1662T, associated with respiratory disease in Hermann's Tortoises.</title>
        <authorList>
            <person name="Kudirkiene E."/>
            <person name="Hansen M.J."/>
            <person name="Bojesen A.M."/>
        </authorList>
    </citation>
    <scope>NUCLEOTIDE SEQUENCE [LARGE SCALE GENOMIC DNA]</scope>
    <source>
        <strain evidence="2 3">1662</strain>
    </source>
</reference>
<feature type="transmembrane region" description="Helical" evidence="1">
    <location>
        <begin position="40"/>
        <end position="61"/>
    </location>
</feature>
<dbReference type="EMBL" id="JSUM01000001">
    <property type="protein sequence ID" value="KGQ71607.1"/>
    <property type="molecule type" value="Genomic_DNA"/>
</dbReference>
<dbReference type="PANTHER" id="PTHR42709:SF4">
    <property type="entry name" value="INNER MEMBRANE PROTEIN YQAA"/>
    <property type="match status" value="1"/>
</dbReference>
<comment type="caution">
    <text evidence="2">The sequence shown here is derived from an EMBL/GenBank/DDBJ whole genome shotgun (WGS) entry which is preliminary data.</text>
</comment>
<keyword evidence="1" id="KW-0812">Transmembrane</keyword>
<organism evidence="2 3">
    <name type="scientific">Chelonobacter oris</name>
    <dbReference type="NCBI Taxonomy" id="505317"/>
    <lineage>
        <taxon>Bacteria</taxon>
        <taxon>Pseudomonadati</taxon>
        <taxon>Pseudomonadota</taxon>
        <taxon>Gammaproteobacteria</taxon>
        <taxon>Pasteurellales</taxon>
        <taxon>Pasteurellaceae</taxon>
        <taxon>Chelonobacter</taxon>
    </lineage>
</organism>
<evidence type="ECO:0000256" key="1">
    <source>
        <dbReference type="SAM" id="Phobius"/>
    </source>
</evidence>
<gene>
    <name evidence="2" type="ORF">OA57_00405</name>
</gene>
<accession>A0A0A3AV49</accession>
<dbReference type="PANTHER" id="PTHR42709">
    <property type="entry name" value="ALKALINE PHOSPHATASE LIKE PROTEIN"/>
    <property type="match status" value="1"/>
</dbReference>
<dbReference type="Proteomes" id="UP000030380">
    <property type="component" value="Unassembled WGS sequence"/>
</dbReference>
<dbReference type="STRING" id="505317.OA57_00405"/>
<protein>
    <recommendedName>
        <fullName evidence="4">DedA family protein</fullName>
    </recommendedName>
</protein>
<evidence type="ECO:0000313" key="3">
    <source>
        <dbReference type="Proteomes" id="UP000030380"/>
    </source>
</evidence>
<proteinExistence type="predicted"/>
<evidence type="ECO:0008006" key="4">
    <source>
        <dbReference type="Google" id="ProtNLM"/>
    </source>
</evidence>
<keyword evidence="3" id="KW-1185">Reference proteome</keyword>
<name>A0A0A3AV49_9PAST</name>
<keyword evidence="1" id="KW-1133">Transmembrane helix</keyword>
<dbReference type="OrthoDB" id="9814483at2"/>
<dbReference type="AlphaFoldDB" id="A0A0A3AV49"/>
<dbReference type="RefSeq" id="WP_034612091.1">
    <property type="nucleotide sequence ID" value="NZ_JSUM01000001.1"/>
</dbReference>
<dbReference type="InterPro" id="IPR051311">
    <property type="entry name" value="DedA_domain"/>
</dbReference>
<feature type="transmembrane region" description="Helical" evidence="1">
    <location>
        <begin position="82"/>
        <end position="105"/>
    </location>
</feature>
<evidence type="ECO:0000313" key="2">
    <source>
        <dbReference type="EMBL" id="KGQ71607.1"/>
    </source>
</evidence>